<evidence type="ECO:0000256" key="3">
    <source>
        <dbReference type="ARBA" id="ARBA00023242"/>
    </source>
</evidence>
<sequence length="143" mass="16768">MAKSHSVINQKLQHSIFEQENLQKAIQELKADLRSERENSMAQKEIVDLQKQVTVLLKECRDIQLRCGSTGHDDADDCTATVAVEMDVQSDAEKVISERLMKREIKELRRQRDFAQSQVDELQKKLQEDQRLQAHWNQHHVHR</sequence>
<proteinExistence type="predicted"/>
<keyword evidence="7" id="KW-1185">Reference proteome</keyword>
<evidence type="ECO:0000259" key="5">
    <source>
        <dbReference type="Pfam" id="PF25785"/>
    </source>
</evidence>
<dbReference type="InParanoid" id="B9SNN0"/>
<dbReference type="Proteomes" id="UP000008311">
    <property type="component" value="Unassembled WGS sequence"/>
</dbReference>
<dbReference type="eggNOG" id="KOG4674">
    <property type="taxonomic scope" value="Eukaryota"/>
</dbReference>
<gene>
    <name evidence="6" type="ORF">RCOM_1009920</name>
</gene>
<keyword evidence="3" id="KW-0539">Nucleus</keyword>
<keyword evidence="2 4" id="KW-0175">Coiled coil</keyword>
<feature type="coiled-coil region" evidence="4">
    <location>
        <begin position="98"/>
        <end position="132"/>
    </location>
</feature>
<evidence type="ECO:0000256" key="4">
    <source>
        <dbReference type="SAM" id="Coils"/>
    </source>
</evidence>
<evidence type="ECO:0000256" key="2">
    <source>
        <dbReference type="ARBA" id="ARBA00023054"/>
    </source>
</evidence>
<dbReference type="AlphaFoldDB" id="B9SNN0"/>
<evidence type="ECO:0000256" key="1">
    <source>
        <dbReference type="ARBA" id="ARBA00004123"/>
    </source>
</evidence>
<organism evidence="6 7">
    <name type="scientific">Ricinus communis</name>
    <name type="common">Castor bean</name>
    <dbReference type="NCBI Taxonomy" id="3988"/>
    <lineage>
        <taxon>Eukaryota</taxon>
        <taxon>Viridiplantae</taxon>
        <taxon>Streptophyta</taxon>
        <taxon>Embryophyta</taxon>
        <taxon>Tracheophyta</taxon>
        <taxon>Spermatophyta</taxon>
        <taxon>Magnoliopsida</taxon>
        <taxon>eudicotyledons</taxon>
        <taxon>Gunneridae</taxon>
        <taxon>Pentapetalae</taxon>
        <taxon>rosids</taxon>
        <taxon>fabids</taxon>
        <taxon>Malpighiales</taxon>
        <taxon>Euphorbiaceae</taxon>
        <taxon>Acalyphoideae</taxon>
        <taxon>Acalypheae</taxon>
        <taxon>Ricinus</taxon>
    </lineage>
</organism>
<protein>
    <recommendedName>
        <fullName evidence="5">NUA/TPR/MLP1-2-like domain-containing protein</fullName>
    </recommendedName>
</protein>
<feature type="coiled-coil region" evidence="4">
    <location>
        <begin position="19"/>
        <end position="59"/>
    </location>
</feature>
<comment type="subcellular location">
    <subcellularLocation>
        <location evidence="1">Nucleus</location>
    </subcellularLocation>
</comment>
<dbReference type="STRING" id="3988.B9SNN0"/>
<dbReference type="Pfam" id="PF25785">
    <property type="entry name" value="TPR"/>
    <property type="match status" value="1"/>
</dbReference>
<feature type="domain" description="NUA/TPR/MLP1-2-like" evidence="5">
    <location>
        <begin position="26"/>
        <end position="130"/>
    </location>
</feature>
<dbReference type="PANTHER" id="PTHR18898">
    <property type="entry name" value="NUCLEOPROTEIN TPR-RELATED"/>
    <property type="match status" value="1"/>
</dbReference>
<dbReference type="InterPro" id="IPR057974">
    <property type="entry name" value="NUA/TPR/MLP1-2-like_dom"/>
</dbReference>
<dbReference type="EMBL" id="EQ974050">
    <property type="protein sequence ID" value="EEF34775.1"/>
    <property type="molecule type" value="Genomic_DNA"/>
</dbReference>
<accession>B9SNN0</accession>
<name>B9SNN0_RICCO</name>
<dbReference type="PANTHER" id="PTHR18898:SF2">
    <property type="entry name" value="NUCLEOPROTEIN TPR"/>
    <property type="match status" value="1"/>
</dbReference>
<evidence type="ECO:0000313" key="7">
    <source>
        <dbReference type="Proteomes" id="UP000008311"/>
    </source>
</evidence>
<reference evidence="7" key="1">
    <citation type="journal article" date="2010" name="Nat. Biotechnol.">
        <title>Draft genome sequence of the oilseed species Ricinus communis.</title>
        <authorList>
            <person name="Chan A.P."/>
            <person name="Crabtree J."/>
            <person name="Zhao Q."/>
            <person name="Lorenzi H."/>
            <person name="Orvis J."/>
            <person name="Puiu D."/>
            <person name="Melake-Berhan A."/>
            <person name="Jones K.M."/>
            <person name="Redman J."/>
            <person name="Chen G."/>
            <person name="Cahoon E.B."/>
            <person name="Gedil M."/>
            <person name="Stanke M."/>
            <person name="Haas B.J."/>
            <person name="Wortman J.R."/>
            <person name="Fraser-Liggett C.M."/>
            <person name="Ravel J."/>
            <person name="Rabinowicz P.D."/>
        </authorList>
    </citation>
    <scope>NUCLEOTIDE SEQUENCE [LARGE SCALE GENOMIC DNA]</scope>
    <source>
        <strain evidence="7">cv. Hale</strain>
    </source>
</reference>
<evidence type="ECO:0000313" key="6">
    <source>
        <dbReference type="EMBL" id="EEF34775.1"/>
    </source>
</evidence>